<dbReference type="PROSITE" id="PS00086">
    <property type="entry name" value="CYTOCHROME_P450"/>
    <property type="match status" value="1"/>
</dbReference>
<dbReference type="InterPro" id="IPR002397">
    <property type="entry name" value="Cyt_P450_B"/>
</dbReference>
<keyword evidence="10" id="KW-1185">Reference proteome</keyword>
<dbReference type="GO" id="GO:0006707">
    <property type="term" value="P:cholesterol catabolic process"/>
    <property type="evidence" value="ECO:0007669"/>
    <property type="project" value="TreeGrafter"/>
</dbReference>
<keyword evidence="5 8" id="KW-0408">Iron</keyword>
<organism evidence="9 10">
    <name type="scientific">Sandaracinobacteroides saxicola</name>
    <dbReference type="NCBI Taxonomy" id="2759707"/>
    <lineage>
        <taxon>Bacteria</taxon>
        <taxon>Pseudomonadati</taxon>
        <taxon>Pseudomonadota</taxon>
        <taxon>Alphaproteobacteria</taxon>
        <taxon>Sphingomonadales</taxon>
        <taxon>Sphingosinicellaceae</taxon>
        <taxon>Sandaracinobacteroides</taxon>
    </lineage>
</organism>
<dbReference type="SUPFAM" id="SSF48264">
    <property type="entry name" value="Cytochrome P450"/>
    <property type="match status" value="1"/>
</dbReference>
<dbReference type="EMBL" id="CP059851">
    <property type="protein sequence ID" value="QMW21929.1"/>
    <property type="molecule type" value="Genomic_DNA"/>
</dbReference>
<dbReference type="PRINTS" id="PR00359">
    <property type="entry name" value="BP450"/>
</dbReference>
<dbReference type="GO" id="GO:0005506">
    <property type="term" value="F:iron ion binding"/>
    <property type="evidence" value="ECO:0007669"/>
    <property type="project" value="InterPro"/>
</dbReference>
<comment type="function">
    <text evidence="7">Cytochromes P450 are a group of heme-thiolate monooxygenases. They oxidize a variety of structurally unrelated compounds, including steroids, fatty acids, and xenobiotics.</text>
</comment>
<evidence type="ECO:0000256" key="7">
    <source>
        <dbReference type="ARBA" id="ARBA00043906"/>
    </source>
</evidence>
<gene>
    <name evidence="9" type="ORF">H3309_11105</name>
</gene>
<dbReference type="GO" id="GO:0008395">
    <property type="term" value="F:steroid hydroxylase activity"/>
    <property type="evidence" value="ECO:0007669"/>
    <property type="project" value="TreeGrafter"/>
</dbReference>
<dbReference type="RefSeq" id="WP_182294775.1">
    <property type="nucleotide sequence ID" value="NZ_CP059851.1"/>
</dbReference>
<keyword evidence="2 8" id="KW-0349">Heme</keyword>
<dbReference type="GO" id="GO:0036199">
    <property type="term" value="F:cholest-4-en-3-one 26-monooxygenase activity"/>
    <property type="evidence" value="ECO:0007669"/>
    <property type="project" value="TreeGrafter"/>
</dbReference>
<evidence type="ECO:0000256" key="3">
    <source>
        <dbReference type="ARBA" id="ARBA00022723"/>
    </source>
</evidence>
<protein>
    <submittedName>
        <fullName evidence="9">Cytochrome P450</fullName>
    </submittedName>
</protein>
<comment type="similarity">
    <text evidence="1 8">Belongs to the cytochrome P450 family.</text>
</comment>
<evidence type="ECO:0000256" key="8">
    <source>
        <dbReference type="RuleBase" id="RU000461"/>
    </source>
</evidence>
<evidence type="ECO:0000256" key="6">
    <source>
        <dbReference type="ARBA" id="ARBA00023033"/>
    </source>
</evidence>
<dbReference type="InterPro" id="IPR001128">
    <property type="entry name" value="Cyt_P450"/>
</dbReference>
<keyword evidence="6 8" id="KW-0503">Monooxygenase</keyword>
<dbReference type="PANTHER" id="PTHR46696:SF4">
    <property type="entry name" value="BIOTIN BIOSYNTHESIS CYTOCHROME P450"/>
    <property type="match status" value="1"/>
</dbReference>
<accession>A0A7G5IEY7</accession>
<dbReference type="InterPro" id="IPR036396">
    <property type="entry name" value="Cyt_P450_sf"/>
</dbReference>
<evidence type="ECO:0000256" key="5">
    <source>
        <dbReference type="ARBA" id="ARBA00023004"/>
    </source>
</evidence>
<keyword evidence="4 8" id="KW-0560">Oxidoreductase</keyword>
<evidence type="ECO:0000313" key="10">
    <source>
        <dbReference type="Proteomes" id="UP000515292"/>
    </source>
</evidence>
<evidence type="ECO:0000256" key="4">
    <source>
        <dbReference type="ARBA" id="ARBA00023002"/>
    </source>
</evidence>
<dbReference type="FunFam" id="1.10.630.10:FF:000018">
    <property type="entry name" value="Cytochrome P450 monooxygenase"/>
    <property type="match status" value="1"/>
</dbReference>
<dbReference type="InterPro" id="IPR017972">
    <property type="entry name" value="Cyt_P450_CS"/>
</dbReference>
<dbReference type="Gene3D" id="1.10.630.10">
    <property type="entry name" value="Cytochrome P450"/>
    <property type="match status" value="1"/>
</dbReference>
<dbReference type="Pfam" id="PF00067">
    <property type="entry name" value="p450"/>
    <property type="match status" value="1"/>
</dbReference>
<dbReference type="PANTHER" id="PTHR46696">
    <property type="entry name" value="P450, PUTATIVE (EUROFUNG)-RELATED"/>
    <property type="match status" value="1"/>
</dbReference>
<evidence type="ECO:0000313" key="9">
    <source>
        <dbReference type="EMBL" id="QMW21929.1"/>
    </source>
</evidence>
<keyword evidence="3 8" id="KW-0479">Metal-binding</keyword>
<evidence type="ECO:0000256" key="1">
    <source>
        <dbReference type="ARBA" id="ARBA00010617"/>
    </source>
</evidence>
<reference evidence="9 10" key="1">
    <citation type="submission" date="2020-07" db="EMBL/GenBank/DDBJ databases">
        <title>Complete genome sequence for Sandaracinobacter sp. M6.</title>
        <authorList>
            <person name="Tang Y."/>
            <person name="Liu Q."/>
            <person name="Guo Z."/>
            <person name="Lei P."/>
            <person name="Huang B."/>
        </authorList>
    </citation>
    <scope>NUCLEOTIDE SEQUENCE [LARGE SCALE GENOMIC DNA]</scope>
    <source>
        <strain evidence="9 10">M6</strain>
    </source>
</reference>
<proteinExistence type="inferred from homology"/>
<dbReference type="GO" id="GO:0020037">
    <property type="term" value="F:heme binding"/>
    <property type="evidence" value="ECO:0007669"/>
    <property type="project" value="InterPro"/>
</dbReference>
<evidence type="ECO:0000256" key="2">
    <source>
        <dbReference type="ARBA" id="ARBA00022617"/>
    </source>
</evidence>
<name>A0A7G5IEY7_9SPHN</name>
<sequence>MNPFAPETLSDPWAFYQAALAQGPVMPLPGTPITLVLGYDALVEATGRVEDFSNDFGAILAGKRSADPDVTTVLDKGWPAINTLLTADPPVHTRFRKLVNLAFSMKRVDAIEGRIRQIAVELIEAMLAKPQADFVADFAIPLPVAVIAREIGMEASTDVATVKRWSDAFADRLGGMISKEREIECAHEVVEFQHRVKSLIDARRAERTDDLLSDLVYASVDGEAPLTDAEIMSIMQQLMVAGNETTTSTLAGGLLLLMQNPAALAAVRADGKLIPNMVEEMLRLESPTSGLWRVVTRDTELAGVAVAKGSMLMLRFAAANRDPAKFPDPDAFLPERKNARSHLAFGRGIHMCVGNMLSRKELAVAFEELLARMEGFELVPGAVLEWPPNMLLRGLRALPIRYTPAQRLAA</sequence>
<dbReference type="PRINTS" id="PR00385">
    <property type="entry name" value="P450"/>
</dbReference>
<dbReference type="KEGG" id="sand:H3309_11105"/>
<dbReference type="Proteomes" id="UP000515292">
    <property type="component" value="Chromosome"/>
</dbReference>
<dbReference type="AlphaFoldDB" id="A0A7G5IEY7"/>